<feature type="signal peptide" evidence="9">
    <location>
        <begin position="1"/>
        <end position="25"/>
    </location>
</feature>
<evidence type="ECO:0000256" key="3">
    <source>
        <dbReference type="ARBA" id="ARBA00022448"/>
    </source>
</evidence>
<evidence type="ECO:0000256" key="1">
    <source>
        <dbReference type="ARBA" id="ARBA00004442"/>
    </source>
</evidence>
<dbReference type="Gene3D" id="1.20.1600.10">
    <property type="entry name" value="Outer membrane efflux proteins (OEP)"/>
    <property type="match status" value="1"/>
</dbReference>
<keyword evidence="5" id="KW-0812">Transmembrane</keyword>
<keyword evidence="7" id="KW-0998">Cell outer membrane</keyword>
<dbReference type="InterPro" id="IPR010130">
    <property type="entry name" value="T1SS_OMP_TolC"/>
</dbReference>
<comment type="subcellular location">
    <subcellularLocation>
        <location evidence="1">Cell outer membrane</location>
    </subcellularLocation>
</comment>
<dbReference type="InterPro" id="IPR051906">
    <property type="entry name" value="TolC-like"/>
</dbReference>
<dbReference type="AlphaFoldDB" id="A0A7T5UHC6"/>
<evidence type="ECO:0000313" key="11">
    <source>
        <dbReference type="Proteomes" id="UP000595362"/>
    </source>
</evidence>
<evidence type="ECO:0000256" key="5">
    <source>
        <dbReference type="ARBA" id="ARBA00022692"/>
    </source>
</evidence>
<keyword evidence="9" id="KW-0732">Signal</keyword>
<name>A0A7T5UHC6_9BACT</name>
<dbReference type="Pfam" id="PF02321">
    <property type="entry name" value="OEP"/>
    <property type="match status" value="2"/>
</dbReference>
<dbReference type="GO" id="GO:0009279">
    <property type="term" value="C:cell outer membrane"/>
    <property type="evidence" value="ECO:0007669"/>
    <property type="project" value="UniProtKB-SubCell"/>
</dbReference>
<feature type="compositionally biased region" description="Basic and acidic residues" evidence="8">
    <location>
        <begin position="108"/>
        <end position="122"/>
    </location>
</feature>
<evidence type="ECO:0000256" key="6">
    <source>
        <dbReference type="ARBA" id="ARBA00023136"/>
    </source>
</evidence>
<evidence type="ECO:0000256" key="8">
    <source>
        <dbReference type="SAM" id="MobiDB-lite"/>
    </source>
</evidence>
<evidence type="ECO:0000256" key="9">
    <source>
        <dbReference type="SAM" id="SignalP"/>
    </source>
</evidence>
<accession>A0A7T5UHC6</accession>
<gene>
    <name evidence="10" type="ORF">HYS17_08005</name>
</gene>
<dbReference type="PANTHER" id="PTHR30026:SF22">
    <property type="entry name" value="OUTER MEMBRANE EFFLUX PROTEIN"/>
    <property type="match status" value="1"/>
</dbReference>
<dbReference type="GO" id="GO:0015562">
    <property type="term" value="F:efflux transmembrane transporter activity"/>
    <property type="evidence" value="ECO:0007669"/>
    <property type="project" value="InterPro"/>
</dbReference>
<keyword evidence="6" id="KW-0472">Membrane</keyword>
<keyword evidence="4" id="KW-1134">Transmembrane beta strand</keyword>
<sequence>MMMTPRLKTCLLLTAALFLAPAAYARNAEELLAAQANPFPPSEVADPLDPSAPMTTQKAVEEGSGGEDVIAATPAPQPVPEESKKSSAEQAAAQAAGLPQEEVAAPLPEKEIKRGSRAKDGDDLIGNAPTAESSERGMSQAALESSSQPLLDALRTAYINNPTLRAARAEMKATAEALPQAQSGWMPQSDIAGTVTSAEIDSDSSSGDGTTSRNLELSLTQPLYRGGRTISGIGSARDLILAQGAVLNATEQQLLLSAATAYMDVVLNKALVNLSENNIEVVSKQLEASRNRFEVGEVTRTDVAQSEARLALAEATRISAVANLKSSLATYEQVVGGAADGLTQAKIEFRFPETLDDAIALAEKNSPGVVASEYLHQSAEKDIGKVFGELLPELGLSASWDKTWNPQPGDQDDSATTSLSLVATIPLYEGGYTRSQVRQAKYVANQRYIEIIESRRAARQDVISNWENLMAAKAEILSRRSQVEASRVAQEGVRQEAELGTRTILDALDADQEYLDAQVALVSAERDEVVASFALAQSLGILTPEVLGFPEVSYNPLRDMAAADWKMLGLGVDRVD</sequence>
<keyword evidence="3" id="KW-0813">Transport</keyword>
<dbReference type="Proteomes" id="UP000595362">
    <property type="component" value="Chromosome"/>
</dbReference>
<comment type="similarity">
    <text evidence="2">Belongs to the outer membrane factor (OMF) (TC 1.B.17) family.</text>
</comment>
<evidence type="ECO:0000256" key="2">
    <source>
        <dbReference type="ARBA" id="ARBA00007613"/>
    </source>
</evidence>
<dbReference type="NCBIfam" id="TIGR01844">
    <property type="entry name" value="type_I_sec_TolC"/>
    <property type="match status" value="1"/>
</dbReference>
<evidence type="ECO:0000313" key="10">
    <source>
        <dbReference type="EMBL" id="QQG35478.1"/>
    </source>
</evidence>
<reference evidence="10 11" key="1">
    <citation type="submission" date="2020-07" db="EMBL/GenBank/DDBJ databases">
        <title>Huge and variable diversity of episymbiotic CPR bacteria and DPANN archaea in groundwater ecosystems.</title>
        <authorList>
            <person name="He C.Y."/>
            <person name="Keren R."/>
            <person name="Whittaker M."/>
            <person name="Farag I.F."/>
            <person name="Doudna J."/>
            <person name="Cate J.H.D."/>
            <person name="Banfield J.F."/>
        </authorList>
    </citation>
    <scope>NUCLEOTIDE SEQUENCE [LARGE SCALE GENOMIC DNA]</scope>
    <source>
        <strain evidence="10">NC_groundwater_70_Ag_B-0.1um_54_66</strain>
    </source>
</reference>
<protein>
    <submittedName>
        <fullName evidence="10">TolC family outer membrane protein</fullName>
    </submittedName>
</protein>
<dbReference type="InterPro" id="IPR003423">
    <property type="entry name" value="OMP_efflux"/>
</dbReference>
<organism evidence="10 11">
    <name type="scientific">Micavibrio aeruginosavorus</name>
    <dbReference type="NCBI Taxonomy" id="349221"/>
    <lineage>
        <taxon>Bacteria</taxon>
        <taxon>Pseudomonadati</taxon>
        <taxon>Bdellovibrionota</taxon>
        <taxon>Bdellovibrionia</taxon>
        <taxon>Bdellovibrionales</taxon>
        <taxon>Pseudobdellovibrionaceae</taxon>
        <taxon>Micavibrio</taxon>
    </lineage>
</organism>
<proteinExistence type="inferred from homology"/>
<dbReference type="SUPFAM" id="SSF56954">
    <property type="entry name" value="Outer membrane efflux proteins (OEP)"/>
    <property type="match status" value="1"/>
</dbReference>
<dbReference type="GO" id="GO:0015288">
    <property type="term" value="F:porin activity"/>
    <property type="evidence" value="ECO:0007669"/>
    <property type="project" value="TreeGrafter"/>
</dbReference>
<dbReference type="PANTHER" id="PTHR30026">
    <property type="entry name" value="OUTER MEMBRANE PROTEIN TOLC"/>
    <property type="match status" value="1"/>
</dbReference>
<evidence type="ECO:0000256" key="7">
    <source>
        <dbReference type="ARBA" id="ARBA00023237"/>
    </source>
</evidence>
<dbReference type="EMBL" id="CP066681">
    <property type="protein sequence ID" value="QQG35478.1"/>
    <property type="molecule type" value="Genomic_DNA"/>
</dbReference>
<feature type="chain" id="PRO_5032438353" evidence="9">
    <location>
        <begin position="26"/>
        <end position="576"/>
    </location>
</feature>
<feature type="region of interest" description="Disordered" evidence="8">
    <location>
        <begin position="42"/>
        <end position="147"/>
    </location>
</feature>
<evidence type="ECO:0000256" key="4">
    <source>
        <dbReference type="ARBA" id="ARBA00022452"/>
    </source>
</evidence>
<dbReference type="GO" id="GO:1990281">
    <property type="term" value="C:efflux pump complex"/>
    <property type="evidence" value="ECO:0007669"/>
    <property type="project" value="TreeGrafter"/>
</dbReference>